<dbReference type="RefSeq" id="WP_146353514.1">
    <property type="nucleotide sequence ID" value="NZ_VOBR01000011.1"/>
</dbReference>
<feature type="transmembrane region" description="Helical" evidence="7">
    <location>
        <begin position="173"/>
        <end position="192"/>
    </location>
</feature>
<comment type="caution">
    <text evidence="9">The sequence shown here is derived from an EMBL/GenBank/DDBJ whole genome shotgun (WGS) entry which is preliminary data.</text>
</comment>
<dbReference type="EMBL" id="VOBR01000011">
    <property type="protein sequence ID" value="TWP50794.1"/>
    <property type="molecule type" value="Genomic_DNA"/>
</dbReference>
<evidence type="ECO:0000256" key="7">
    <source>
        <dbReference type="RuleBase" id="RU367016"/>
    </source>
</evidence>
<protein>
    <submittedName>
        <fullName evidence="9">DedA family protein</fullName>
    </submittedName>
</protein>
<dbReference type="GO" id="GO:0005886">
    <property type="term" value="C:plasma membrane"/>
    <property type="evidence" value="ECO:0007669"/>
    <property type="project" value="UniProtKB-SubCell"/>
</dbReference>
<organism evidence="9 10">
    <name type="scientific">Lentzea tibetensis</name>
    <dbReference type="NCBI Taxonomy" id="2591470"/>
    <lineage>
        <taxon>Bacteria</taxon>
        <taxon>Bacillati</taxon>
        <taxon>Actinomycetota</taxon>
        <taxon>Actinomycetes</taxon>
        <taxon>Pseudonocardiales</taxon>
        <taxon>Pseudonocardiaceae</taxon>
        <taxon>Lentzea</taxon>
    </lineage>
</organism>
<evidence type="ECO:0000313" key="9">
    <source>
        <dbReference type="EMBL" id="TWP50794.1"/>
    </source>
</evidence>
<keyword evidence="6 7" id="KW-0472">Membrane</keyword>
<dbReference type="Proteomes" id="UP000316639">
    <property type="component" value="Unassembled WGS sequence"/>
</dbReference>
<feature type="transmembrane region" description="Helical" evidence="7">
    <location>
        <begin position="12"/>
        <end position="33"/>
    </location>
</feature>
<evidence type="ECO:0000256" key="1">
    <source>
        <dbReference type="ARBA" id="ARBA00004651"/>
    </source>
</evidence>
<keyword evidence="5 7" id="KW-1133">Transmembrane helix</keyword>
<dbReference type="PANTHER" id="PTHR30353">
    <property type="entry name" value="INNER MEMBRANE PROTEIN DEDA-RELATED"/>
    <property type="match status" value="1"/>
</dbReference>
<evidence type="ECO:0000313" key="10">
    <source>
        <dbReference type="Proteomes" id="UP000316639"/>
    </source>
</evidence>
<dbReference type="Pfam" id="PF09335">
    <property type="entry name" value="VTT_dom"/>
    <property type="match status" value="1"/>
</dbReference>
<comment type="similarity">
    <text evidence="2 7">Belongs to the DedA family.</text>
</comment>
<evidence type="ECO:0000256" key="2">
    <source>
        <dbReference type="ARBA" id="ARBA00010792"/>
    </source>
</evidence>
<evidence type="ECO:0000256" key="6">
    <source>
        <dbReference type="ARBA" id="ARBA00023136"/>
    </source>
</evidence>
<keyword evidence="4 7" id="KW-0812">Transmembrane</keyword>
<dbReference type="AlphaFoldDB" id="A0A563EUI2"/>
<keyword evidence="3 7" id="KW-1003">Cell membrane</keyword>
<gene>
    <name evidence="9" type="ORF">FKR81_19535</name>
</gene>
<dbReference type="OrthoDB" id="9813426at2"/>
<sequence length="207" mass="22519">MIQQWLETIPPLLVYLTVGLVIGVESIGIPLPGEIVLVGSSLLASQHDELNPLWIGVFAATGAIIGDSIGYLLGRKHGAKLFAFAGRKFPKHFGPEQIERARGTFAKHGAWAVFFGRFVALLRILAGPLAGSMHMAYGRFFAANALGGIVWAGGTTAAVYYLGVVAEKWLHRFSWIGLAFAVVSGVTIMLVLRRRHRRTLEEQPQEA</sequence>
<feature type="transmembrane region" description="Helical" evidence="7">
    <location>
        <begin position="53"/>
        <end position="73"/>
    </location>
</feature>
<evidence type="ECO:0000259" key="8">
    <source>
        <dbReference type="Pfam" id="PF09335"/>
    </source>
</evidence>
<evidence type="ECO:0000256" key="3">
    <source>
        <dbReference type="ARBA" id="ARBA00022475"/>
    </source>
</evidence>
<comment type="subcellular location">
    <subcellularLocation>
        <location evidence="1 7">Cell membrane</location>
        <topology evidence="1 7">Multi-pass membrane protein</topology>
    </subcellularLocation>
</comment>
<dbReference type="InterPro" id="IPR032818">
    <property type="entry name" value="DedA-like"/>
</dbReference>
<dbReference type="InterPro" id="IPR032816">
    <property type="entry name" value="VTT_dom"/>
</dbReference>
<proteinExistence type="inferred from homology"/>
<feature type="domain" description="VTT" evidence="8">
    <location>
        <begin position="31"/>
        <end position="159"/>
    </location>
</feature>
<keyword evidence="10" id="KW-1185">Reference proteome</keyword>
<feature type="transmembrane region" description="Helical" evidence="7">
    <location>
        <begin position="140"/>
        <end position="161"/>
    </location>
</feature>
<dbReference type="PANTHER" id="PTHR30353:SF15">
    <property type="entry name" value="INNER MEMBRANE PROTEIN YABI"/>
    <property type="match status" value="1"/>
</dbReference>
<reference evidence="9 10" key="1">
    <citation type="submission" date="2019-07" db="EMBL/GenBank/DDBJ databases">
        <title>Lentzea xizangensis sp. nov., isolated from Qinghai-Tibetan Plateau Soils.</title>
        <authorList>
            <person name="Huang J."/>
        </authorList>
    </citation>
    <scope>NUCLEOTIDE SEQUENCE [LARGE SCALE GENOMIC DNA]</scope>
    <source>
        <strain evidence="9 10">FXJ1.1311</strain>
    </source>
</reference>
<evidence type="ECO:0000256" key="5">
    <source>
        <dbReference type="ARBA" id="ARBA00022989"/>
    </source>
</evidence>
<accession>A0A563EUI2</accession>
<name>A0A563EUI2_9PSEU</name>
<evidence type="ECO:0000256" key="4">
    <source>
        <dbReference type="ARBA" id="ARBA00022692"/>
    </source>
</evidence>